<sequence length="137" mass="15244">MKKLNIFIVLMCCTTLVTAQSNKVLQQGLIVDFKVNVISQPNYPDSTTSTARISMQLTVVPKRPGSIRAINIEFVKDADTYPPVVYKSPAAYVTKPMSQYQPLLDLLKMKLAKDYVGQPIGFQLSTNGVYNNILTID</sequence>
<organism evidence="2 3">
    <name type="scientific">Ferruginibacter yonginensis</name>
    <dbReference type="NCBI Taxonomy" id="1310416"/>
    <lineage>
        <taxon>Bacteria</taxon>
        <taxon>Pseudomonadati</taxon>
        <taxon>Bacteroidota</taxon>
        <taxon>Chitinophagia</taxon>
        <taxon>Chitinophagales</taxon>
        <taxon>Chitinophagaceae</taxon>
        <taxon>Ferruginibacter</taxon>
    </lineage>
</organism>
<keyword evidence="1" id="KW-0732">Signal</keyword>
<dbReference type="EMBL" id="JBHSCZ010000002">
    <property type="protein sequence ID" value="MFC4263061.1"/>
    <property type="molecule type" value="Genomic_DNA"/>
</dbReference>
<evidence type="ECO:0000313" key="3">
    <source>
        <dbReference type="Proteomes" id="UP001595907"/>
    </source>
</evidence>
<evidence type="ECO:0000313" key="2">
    <source>
        <dbReference type="EMBL" id="MFC4263061.1"/>
    </source>
</evidence>
<accession>A0ABV8QRY5</accession>
<comment type="caution">
    <text evidence="2">The sequence shown here is derived from an EMBL/GenBank/DDBJ whole genome shotgun (WGS) entry which is preliminary data.</text>
</comment>
<keyword evidence="3" id="KW-1185">Reference proteome</keyword>
<feature type="signal peptide" evidence="1">
    <location>
        <begin position="1"/>
        <end position="19"/>
    </location>
</feature>
<name>A0ABV8QRY5_9BACT</name>
<evidence type="ECO:0000256" key="1">
    <source>
        <dbReference type="SAM" id="SignalP"/>
    </source>
</evidence>
<protein>
    <submittedName>
        <fullName evidence="2">Uncharacterized protein</fullName>
    </submittedName>
</protein>
<reference evidence="3" key="1">
    <citation type="journal article" date="2019" name="Int. J. Syst. Evol. Microbiol.">
        <title>The Global Catalogue of Microorganisms (GCM) 10K type strain sequencing project: providing services to taxonomists for standard genome sequencing and annotation.</title>
        <authorList>
            <consortium name="The Broad Institute Genomics Platform"/>
            <consortium name="The Broad Institute Genome Sequencing Center for Infectious Disease"/>
            <person name="Wu L."/>
            <person name="Ma J."/>
        </authorList>
    </citation>
    <scope>NUCLEOTIDE SEQUENCE [LARGE SCALE GENOMIC DNA]</scope>
    <source>
        <strain evidence="3">CECT 8289</strain>
    </source>
</reference>
<gene>
    <name evidence="2" type="ORF">ACFOWM_09240</name>
</gene>
<feature type="chain" id="PRO_5045966764" evidence="1">
    <location>
        <begin position="20"/>
        <end position="137"/>
    </location>
</feature>
<proteinExistence type="predicted"/>
<dbReference type="RefSeq" id="WP_379709133.1">
    <property type="nucleotide sequence ID" value="NZ_JBHSCZ010000002.1"/>
</dbReference>
<dbReference type="Proteomes" id="UP001595907">
    <property type="component" value="Unassembled WGS sequence"/>
</dbReference>